<reference evidence="10 11" key="1">
    <citation type="submission" date="2017-06" db="EMBL/GenBank/DDBJ databases">
        <title>Novel microbial phyla capable of carbon fixation and sulfur reduction in deep-sea sediments.</title>
        <authorList>
            <person name="Huang J."/>
            <person name="Baker B."/>
            <person name="Wang Y."/>
        </authorList>
    </citation>
    <scope>NUCLEOTIDE SEQUENCE [LARGE SCALE GENOMIC DNA]</scope>
    <source>
        <strain evidence="10">B3_LCP</strain>
    </source>
</reference>
<proteinExistence type="predicted"/>
<evidence type="ECO:0000256" key="6">
    <source>
        <dbReference type="ARBA" id="ARBA00022989"/>
    </source>
</evidence>
<organism evidence="10 11">
    <name type="scientific">candidate division LCP-89 bacterium B3_LCP</name>
    <dbReference type="NCBI Taxonomy" id="2012998"/>
    <lineage>
        <taxon>Bacteria</taxon>
        <taxon>Pseudomonadati</taxon>
        <taxon>Bacteria division LCP-89</taxon>
    </lineage>
</organism>
<evidence type="ECO:0000256" key="7">
    <source>
        <dbReference type="ARBA" id="ARBA00023136"/>
    </source>
</evidence>
<feature type="transmembrane region" description="Helical" evidence="8">
    <location>
        <begin position="53"/>
        <end position="73"/>
    </location>
</feature>
<dbReference type="InterPro" id="IPR038731">
    <property type="entry name" value="RgtA/B/C-like"/>
</dbReference>
<evidence type="ECO:0000256" key="8">
    <source>
        <dbReference type="SAM" id="Phobius"/>
    </source>
</evidence>
<comment type="subcellular location">
    <subcellularLocation>
        <location evidence="1">Cell membrane</location>
        <topology evidence="1">Multi-pass membrane protein</topology>
    </subcellularLocation>
</comment>
<feature type="transmembrane region" description="Helical" evidence="8">
    <location>
        <begin position="173"/>
        <end position="192"/>
    </location>
</feature>
<keyword evidence="7 8" id="KW-0472">Membrane</keyword>
<evidence type="ECO:0000256" key="1">
    <source>
        <dbReference type="ARBA" id="ARBA00004651"/>
    </source>
</evidence>
<accession>A0A532V521</accession>
<evidence type="ECO:0000259" key="9">
    <source>
        <dbReference type="Pfam" id="PF13231"/>
    </source>
</evidence>
<dbReference type="InterPro" id="IPR050297">
    <property type="entry name" value="LipidA_mod_glycosyltrf_83"/>
</dbReference>
<evidence type="ECO:0000313" key="11">
    <source>
        <dbReference type="Proteomes" id="UP000319619"/>
    </source>
</evidence>
<comment type="caution">
    <text evidence="10">The sequence shown here is derived from an EMBL/GenBank/DDBJ whole genome shotgun (WGS) entry which is preliminary data.</text>
</comment>
<feature type="transmembrane region" description="Helical" evidence="8">
    <location>
        <begin position="255"/>
        <end position="275"/>
    </location>
</feature>
<feature type="transmembrane region" description="Helical" evidence="8">
    <location>
        <begin position="104"/>
        <end position="123"/>
    </location>
</feature>
<evidence type="ECO:0000256" key="5">
    <source>
        <dbReference type="ARBA" id="ARBA00022692"/>
    </source>
</evidence>
<gene>
    <name evidence="10" type="ORF">CEE37_01085</name>
</gene>
<dbReference type="AlphaFoldDB" id="A0A532V521"/>
<keyword evidence="4" id="KW-0808">Transferase</keyword>
<feature type="transmembrane region" description="Helical" evidence="8">
    <location>
        <begin position="130"/>
        <end position="153"/>
    </location>
</feature>
<dbReference type="Proteomes" id="UP000319619">
    <property type="component" value="Unassembled WGS sequence"/>
</dbReference>
<dbReference type="GO" id="GO:0005886">
    <property type="term" value="C:plasma membrane"/>
    <property type="evidence" value="ECO:0007669"/>
    <property type="project" value="UniProtKB-SubCell"/>
</dbReference>
<dbReference type="GO" id="GO:0009103">
    <property type="term" value="P:lipopolysaccharide biosynthetic process"/>
    <property type="evidence" value="ECO:0007669"/>
    <property type="project" value="UniProtKB-ARBA"/>
</dbReference>
<keyword evidence="3" id="KW-0328">Glycosyltransferase</keyword>
<keyword evidence="2" id="KW-1003">Cell membrane</keyword>
<dbReference type="PANTHER" id="PTHR33908">
    <property type="entry name" value="MANNOSYLTRANSFERASE YKCB-RELATED"/>
    <property type="match status" value="1"/>
</dbReference>
<feature type="domain" description="Glycosyltransferase RgtA/B/C/D-like" evidence="9">
    <location>
        <begin position="34"/>
        <end position="186"/>
    </location>
</feature>
<evidence type="ECO:0000256" key="3">
    <source>
        <dbReference type="ARBA" id="ARBA00022676"/>
    </source>
</evidence>
<dbReference type="GO" id="GO:0016763">
    <property type="term" value="F:pentosyltransferase activity"/>
    <property type="evidence" value="ECO:0007669"/>
    <property type="project" value="TreeGrafter"/>
</dbReference>
<evidence type="ECO:0000256" key="2">
    <source>
        <dbReference type="ARBA" id="ARBA00022475"/>
    </source>
</evidence>
<sequence>MFDLDLWFDEVAILFQTEMSFAEIWSFSTTENFPPFYTWMLKVWGYFSTDIGWLRFLSAIFGSLIPLVCYLIGRELFNRKESLYFGLLCAFSVPLIYYSQNIRMYSLFVLLCSLSFLGFIKALKTNAWKYWVLVAVSNLLGFYTFLFMVFVMAGEFLVLFFRDRFRFTRYSRFLYLHLLVFILMLFWMVPFFERYINLSREVQAHITLGQIAKVFFFLGTGTDFSDKYLLAFFLNIPFALGFIMGIRSWKDNKQITALAILFCCTVLFSCVLSTLGPTILYGRYLLFLLPIYFALILHGYKSVKSKILRTVVLSAVFISLLYSNLYYYTHYLKVHDDFRYLWYEVERVDGHSFSKIAREVENQITEQEIIVHYSDPSIRSFSFFPFLYYHGREQPEYIYSKDDLPQHAGYQYLRTGERLGSLDELAELPKGIWVITLNSSTILTDYETLVETTRQSWIHHDNLPGELDYFGYKYNQSSSIGGVTAAHFILSDEEKHQVDK</sequence>
<keyword evidence="6 8" id="KW-1133">Transmembrane helix</keyword>
<feature type="transmembrane region" description="Helical" evidence="8">
    <location>
        <begin position="228"/>
        <end position="246"/>
    </location>
</feature>
<name>A0A532V521_UNCL8</name>
<evidence type="ECO:0000256" key="4">
    <source>
        <dbReference type="ARBA" id="ARBA00022679"/>
    </source>
</evidence>
<dbReference type="Pfam" id="PF13231">
    <property type="entry name" value="PMT_2"/>
    <property type="match status" value="1"/>
</dbReference>
<protein>
    <recommendedName>
        <fullName evidence="9">Glycosyltransferase RgtA/B/C/D-like domain-containing protein</fullName>
    </recommendedName>
</protein>
<feature type="transmembrane region" description="Helical" evidence="8">
    <location>
        <begin position="281"/>
        <end position="300"/>
    </location>
</feature>
<feature type="transmembrane region" description="Helical" evidence="8">
    <location>
        <begin position="307"/>
        <end position="328"/>
    </location>
</feature>
<evidence type="ECO:0000313" key="10">
    <source>
        <dbReference type="EMBL" id="TKJ42303.1"/>
    </source>
</evidence>
<dbReference type="PANTHER" id="PTHR33908:SF11">
    <property type="entry name" value="MEMBRANE PROTEIN"/>
    <property type="match status" value="1"/>
</dbReference>
<dbReference type="EMBL" id="NJBN01000001">
    <property type="protein sequence ID" value="TKJ42303.1"/>
    <property type="molecule type" value="Genomic_DNA"/>
</dbReference>
<keyword evidence="5 8" id="KW-0812">Transmembrane</keyword>